<organism evidence="4 5">
    <name type="scientific">Pterulicium gracile</name>
    <dbReference type="NCBI Taxonomy" id="1884261"/>
    <lineage>
        <taxon>Eukaryota</taxon>
        <taxon>Fungi</taxon>
        <taxon>Dikarya</taxon>
        <taxon>Basidiomycota</taxon>
        <taxon>Agaricomycotina</taxon>
        <taxon>Agaricomycetes</taxon>
        <taxon>Agaricomycetidae</taxon>
        <taxon>Agaricales</taxon>
        <taxon>Pleurotineae</taxon>
        <taxon>Pterulaceae</taxon>
        <taxon>Pterulicium</taxon>
    </lineage>
</organism>
<dbReference type="OrthoDB" id="5350595at2759"/>
<feature type="region of interest" description="Disordered" evidence="2">
    <location>
        <begin position="213"/>
        <end position="250"/>
    </location>
</feature>
<accession>A0A5C3R1S9</accession>
<dbReference type="Pfam" id="PF19314">
    <property type="entry name" value="DUF5917"/>
    <property type="match status" value="1"/>
</dbReference>
<sequence length="1056" mass="117602">MDYFNKLLGQSSRPSQKTAQVDHAGEFSKSWNLVKNTLLYPDERQLSKGIKSTEVPAKLQTMVDSLVWESSRTEEGMTGSCMEYLLKNDVLGTLVRLSEADRPSGIQAEVLRAVQNMVVLLDEQFLVHSAVHRSVLRLLRNCAGEDLQEQLDGKNRLVGAAKNATRSQPSEYEQDLVNLLCILCSRIRTHRELLMIFFHDKHWYRSEPLFSVEEADEDEEEDEEDEDDHHSKHEPVDPASTETSEQAPQQTNKKVEYEFLLFNYLLRFVHREGQIGDFARAGLLFLMDVAMSPGEPAHPLAGEGTFQQQANPAPERQKDPVTDAALALAEYILDGDFSEVLGAGLGAVYSQLPYKLVVASKDQGTADNMVLGGSAQSRNTDKDVVDSEDSSSQDFRSRLDHFLRLLEFIQDVLRRNVVHEAGLDASVLVGTAIVQSILDAVRRIFLENVLYPSILECSDIDGSAVAVMSYVEAMIRNMEDGQLAETLISFLMTEDDEEMKPRQRHHSMVDLVPQTPAPPPQTDRQKKLHRRKSSAMLLLEMEAPESNKQTEYFTAVARFTLKDLLSTNLKSNSPPAATAAVNLLCCLLQKHPQLAASGLLAVIPDRHATAFPHPTLLAEFKLSSAPALASNGDDSEEFIYPTAFPTEDTPITSTLFHQPVTTYSTHERELSLYLALVSRVDPAHKSEAFSTGFENYLNDALFSIQSQSAYILGSAADFSAELRESPYSNNKHRLNNRDPLLSLVLASLRNFFANTPEYNVALTGLLATLSIHPQRSLAGWLTFNHPDDVDAETSATQAPHYGVDDGDDRSIDCNVGESMLSDPLPASRLDENSRPMVHAILHGLVAQLEKYRQMVDEFDTYLLERRRGLLFNENLTDALSLAIDINEDFGSSIPRTEVRPATPEAKPKPKSRPSFMQSLLTPKKKASAATPQTPPRPNSTPNQSGDRAISASPFGNHYERTEAIVVEPFVVPETKQGSYHTGSWAVDEEDVFSSGWGTRQRADDEAKEPEEETKGKKEVTLSRLLDNVVILEESIKELASIIHTRRSLGIDSIRYL</sequence>
<dbReference type="InterPro" id="IPR019384">
    <property type="entry name" value="FHIP"/>
</dbReference>
<dbReference type="Pfam" id="PF10257">
    <property type="entry name" value="RAI16-like"/>
    <property type="match status" value="1"/>
</dbReference>
<dbReference type="Proteomes" id="UP000305067">
    <property type="component" value="Unassembled WGS sequence"/>
</dbReference>
<dbReference type="PANTHER" id="PTHR21705:SF11">
    <property type="entry name" value="FHIP FAMILY PROTEIN CG3558"/>
    <property type="match status" value="1"/>
</dbReference>
<evidence type="ECO:0000259" key="3">
    <source>
        <dbReference type="Pfam" id="PF19314"/>
    </source>
</evidence>
<feature type="region of interest" description="Disordered" evidence="2">
    <location>
        <begin position="369"/>
        <end position="390"/>
    </location>
</feature>
<keyword evidence="5" id="KW-1185">Reference proteome</keyword>
<feature type="region of interest" description="Disordered" evidence="2">
    <location>
        <begin position="892"/>
        <end position="953"/>
    </location>
</feature>
<evidence type="ECO:0000313" key="4">
    <source>
        <dbReference type="EMBL" id="TFL07587.1"/>
    </source>
</evidence>
<feature type="region of interest" description="Disordered" evidence="2">
    <location>
        <begin position="500"/>
        <end position="528"/>
    </location>
</feature>
<feature type="domain" description="FHF complex subunit HOOK-interacting protein C-terminal" evidence="3">
    <location>
        <begin position="738"/>
        <end position="782"/>
    </location>
</feature>
<evidence type="ECO:0000313" key="5">
    <source>
        <dbReference type="Proteomes" id="UP000305067"/>
    </source>
</evidence>
<feature type="compositionally biased region" description="Polar residues" evidence="2">
    <location>
        <begin position="240"/>
        <end position="250"/>
    </location>
</feature>
<name>A0A5C3R1S9_9AGAR</name>
<evidence type="ECO:0000256" key="1">
    <source>
        <dbReference type="ARBA" id="ARBA00024336"/>
    </source>
</evidence>
<feature type="compositionally biased region" description="Acidic residues" evidence="2">
    <location>
        <begin position="213"/>
        <end position="227"/>
    </location>
</feature>
<dbReference type="InterPro" id="IPR045669">
    <property type="entry name" value="FHIP_C"/>
</dbReference>
<dbReference type="PANTHER" id="PTHR21705">
    <property type="entry name" value="RAI16 PROTEIN-RELATED"/>
    <property type="match status" value="1"/>
</dbReference>
<dbReference type="EMBL" id="ML178814">
    <property type="protein sequence ID" value="TFL07587.1"/>
    <property type="molecule type" value="Genomic_DNA"/>
</dbReference>
<reference evidence="4 5" key="1">
    <citation type="journal article" date="2019" name="Nat. Ecol. Evol.">
        <title>Megaphylogeny resolves global patterns of mushroom evolution.</title>
        <authorList>
            <person name="Varga T."/>
            <person name="Krizsan K."/>
            <person name="Foldi C."/>
            <person name="Dima B."/>
            <person name="Sanchez-Garcia M."/>
            <person name="Sanchez-Ramirez S."/>
            <person name="Szollosi G.J."/>
            <person name="Szarkandi J.G."/>
            <person name="Papp V."/>
            <person name="Albert L."/>
            <person name="Andreopoulos W."/>
            <person name="Angelini C."/>
            <person name="Antonin V."/>
            <person name="Barry K.W."/>
            <person name="Bougher N.L."/>
            <person name="Buchanan P."/>
            <person name="Buyck B."/>
            <person name="Bense V."/>
            <person name="Catcheside P."/>
            <person name="Chovatia M."/>
            <person name="Cooper J."/>
            <person name="Damon W."/>
            <person name="Desjardin D."/>
            <person name="Finy P."/>
            <person name="Geml J."/>
            <person name="Haridas S."/>
            <person name="Hughes K."/>
            <person name="Justo A."/>
            <person name="Karasinski D."/>
            <person name="Kautmanova I."/>
            <person name="Kiss B."/>
            <person name="Kocsube S."/>
            <person name="Kotiranta H."/>
            <person name="LaButti K.M."/>
            <person name="Lechner B.E."/>
            <person name="Liimatainen K."/>
            <person name="Lipzen A."/>
            <person name="Lukacs Z."/>
            <person name="Mihaltcheva S."/>
            <person name="Morgado L.N."/>
            <person name="Niskanen T."/>
            <person name="Noordeloos M.E."/>
            <person name="Ohm R.A."/>
            <person name="Ortiz-Santana B."/>
            <person name="Ovrebo C."/>
            <person name="Racz N."/>
            <person name="Riley R."/>
            <person name="Savchenko A."/>
            <person name="Shiryaev A."/>
            <person name="Soop K."/>
            <person name="Spirin V."/>
            <person name="Szebenyi C."/>
            <person name="Tomsovsky M."/>
            <person name="Tulloss R.E."/>
            <person name="Uehling J."/>
            <person name="Grigoriev I.V."/>
            <person name="Vagvolgyi C."/>
            <person name="Papp T."/>
            <person name="Martin F.M."/>
            <person name="Miettinen O."/>
            <person name="Hibbett D.S."/>
            <person name="Nagy L.G."/>
        </authorList>
    </citation>
    <scope>NUCLEOTIDE SEQUENCE [LARGE SCALE GENOMIC DNA]</scope>
    <source>
        <strain evidence="4 5">CBS 309.79</strain>
    </source>
</reference>
<proteinExistence type="inferred from homology"/>
<feature type="region of interest" description="Disordered" evidence="2">
    <location>
        <begin position="995"/>
        <end position="1015"/>
    </location>
</feature>
<dbReference type="AlphaFoldDB" id="A0A5C3R1S9"/>
<protein>
    <submittedName>
        <fullName evidence="4">Retinoic acid induced 16-like protein-domain-containing protein</fullName>
    </submittedName>
</protein>
<gene>
    <name evidence="4" type="ORF">BDV98DRAFT_539443</name>
</gene>
<evidence type="ECO:0000256" key="2">
    <source>
        <dbReference type="SAM" id="MobiDB-lite"/>
    </source>
</evidence>
<dbReference type="STRING" id="1884261.A0A5C3R1S9"/>
<comment type="similarity">
    <text evidence="1">Belongs to the FHIP family.</text>
</comment>